<sequence length="81" mass="9636">MLKKINTYRRLEIIKNKLDEASKDSIEDIMLDWFRALHYALKVDDTIDLPTFLEFKDNKALRDKIMADLGDFDPFEDLNIE</sequence>
<evidence type="ECO:0000313" key="2">
    <source>
        <dbReference type="Proteomes" id="UP000316580"/>
    </source>
</evidence>
<accession>A0A660A3C4</accession>
<reference evidence="1 2" key="1">
    <citation type="submission" date="2019-05" db="EMBL/GenBank/DDBJ databases">
        <title>Novel genomic isolates of S.pyogenes and S.dysgalactiae subsp. equisimilis associated to necrotising fasciitis (NSTI).</title>
        <authorList>
            <person name="Barrantes I."/>
        </authorList>
    </citation>
    <scope>NUCLEOTIDE SEQUENCE [LARGE SCALE GENOMIC DNA]</scope>
    <source>
        <strain evidence="1 2">SPY6028</strain>
    </source>
</reference>
<comment type="caution">
    <text evidence="1">The sequence shown here is derived from an EMBL/GenBank/DDBJ whole genome shotgun (WGS) entry which is preliminary data.</text>
</comment>
<organism evidence="1 2">
    <name type="scientific">Streptococcus pyogenes</name>
    <dbReference type="NCBI Taxonomy" id="1314"/>
    <lineage>
        <taxon>Bacteria</taxon>
        <taxon>Bacillati</taxon>
        <taxon>Bacillota</taxon>
        <taxon>Bacilli</taxon>
        <taxon>Lactobacillales</taxon>
        <taxon>Streptococcaceae</taxon>
        <taxon>Streptococcus</taxon>
    </lineage>
</organism>
<protein>
    <submittedName>
        <fullName evidence="1">Uncharacterized protein</fullName>
    </submittedName>
</protein>
<evidence type="ECO:0000313" key="1">
    <source>
        <dbReference type="EMBL" id="TNY45759.1"/>
    </source>
</evidence>
<dbReference type="EMBL" id="VCID01000545">
    <property type="protein sequence ID" value="TNY45759.1"/>
    <property type="molecule type" value="Genomic_DNA"/>
</dbReference>
<gene>
    <name evidence="1" type="ORF">FGO82_11060</name>
</gene>
<proteinExistence type="predicted"/>
<name>A0A660A3C4_STRPY</name>
<dbReference type="RefSeq" id="WP_011285304.1">
    <property type="nucleotide sequence ID" value="NZ_AP023388.1"/>
</dbReference>
<dbReference type="AlphaFoldDB" id="A0A660A3C4"/>
<dbReference type="Proteomes" id="UP000316580">
    <property type="component" value="Unassembled WGS sequence"/>
</dbReference>